<dbReference type="Proteomes" id="UP000199103">
    <property type="component" value="Chromosome I"/>
</dbReference>
<dbReference type="EC" id="3.4.24.-" evidence="14"/>
<dbReference type="STRING" id="630515.SAMN04489812_2052"/>
<evidence type="ECO:0000256" key="12">
    <source>
        <dbReference type="ARBA" id="ARBA00023136"/>
    </source>
</evidence>
<keyword evidence="4 14" id="KW-0812">Transmembrane</keyword>
<dbReference type="GO" id="GO:0008270">
    <property type="term" value="F:zinc ion binding"/>
    <property type="evidence" value="ECO:0007669"/>
    <property type="project" value="UniProtKB-UniRule"/>
</dbReference>
<dbReference type="InterPro" id="IPR003960">
    <property type="entry name" value="ATPase_AAA_CS"/>
</dbReference>
<dbReference type="Gene3D" id="1.20.58.760">
    <property type="entry name" value="Peptidase M41"/>
    <property type="match status" value="1"/>
</dbReference>
<dbReference type="PROSITE" id="PS00674">
    <property type="entry name" value="AAA"/>
    <property type="match status" value="1"/>
</dbReference>
<evidence type="ECO:0000256" key="7">
    <source>
        <dbReference type="ARBA" id="ARBA00022801"/>
    </source>
</evidence>
<keyword evidence="7 14" id="KW-0378">Hydrolase</keyword>
<keyword evidence="8 14" id="KW-0862">Zinc</keyword>
<sequence length="812" mass="87186">MNVKSILRGPLLWIVLAVVAIAVIVELVNRSDGYEQVPTSQAVAVIQGSEHLKEVRLVDGDQKIQITKTADNSKKGNKIEAVWVGDQGTELAKELQTRVDNKTLDNWVGENPTPGFLSTMLGTLIPFLLLGVLFFFFINSVQGGGGRVMQFGKSKAKMTGKDTPKTTFTDVAGVDEAIEELEEIKEFLAEPAKFQAVGAKIPKGVLLYGPPGTGKTLLARAVAGEAGVPFYSISGSDFVEMFVGVGASRVRDLFEQAKENAPAIVFIDEIDAVGRHRGAGMGGGHDEREQTLNQLLVEMDGFDVRGGVILIAATNRPDVLDPALLRPGRFDRQIAVEAPDLKGRLEILKVHAQGKPIDPSVDLVTVARRTPGFTGADLANVLNEAALLTARSNVQVITNSFLDEAIDRVVAGPQKRSRLMDEKEKLITAYHEGGHALVAAALPGTDPVQKVTILPRGRALGYTMVLPEQDKYSNSRAELLDQLAYMMGGRAAEELVLHNPTTGASNDIEKATGLARGMVTQYGMTERLGAVKYGSDNSEPFVGMEYGRGRDYSEEVAGVVDSEVSLLINNAHQEAFDILTENREVLDALVRALFEHETLDRKAVAEVFKPLKVRPTRPPWTGSPTRKPSELPPVTPPPNPNGQQAGIPDHVSAGQVPGGQVPPGHQPPAGLPGSNGPGVSTPAGPSSASPQGYGQQGYGQQGYGQQSQPGGSPQQYGQDQYGQDQYGQNQYGQQQYGQSFDQGQNQYGQRNQYGQNQYGQNQGQYGQGGQYGQSSADSYGGGQPQSGQTPNRPDFPRSDDQDPNQDRGGSNQ</sequence>
<keyword evidence="3 14" id="KW-0645">Protease</keyword>
<keyword evidence="10 14" id="KW-1133">Transmembrane helix</keyword>
<keyword evidence="19" id="KW-1185">Reference proteome</keyword>
<dbReference type="GO" id="GO:0030163">
    <property type="term" value="P:protein catabolic process"/>
    <property type="evidence" value="ECO:0007669"/>
    <property type="project" value="UniProtKB-UniRule"/>
</dbReference>
<dbReference type="GO" id="GO:0016887">
    <property type="term" value="F:ATP hydrolysis activity"/>
    <property type="evidence" value="ECO:0007669"/>
    <property type="project" value="UniProtKB-UniRule"/>
</dbReference>
<dbReference type="PANTHER" id="PTHR23076:SF97">
    <property type="entry name" value="ATP-DEPENDENT ZINC METALLOPROTEASE YME1L1"/>
    <property type="match status" value="1"/>
</dbReference>
<dbReference type="Pfam" id="PF01434">
    <property type="entry name" value="Peptidase_M41"/>
    <property type="match status" value="1"/>
</dbReference>
<dbReference type="Gene3D" id="1.10.8.60">
    <property type="match status" value="1"/>
</dbReference>
<evidence type="ECO:0000256" key="1">
    <source>
        <dbReference type="ARBA" id="ARBA00004370"/>
    </source>
</evidence>
<comment type="similarity">
    <text evidence="2 14">In the C-terminal section; belongs to the peptidase M41 family.</text>
</comment>
<dbReference type="Gene3D" id="3.40.50.300">
    <property type="entry name" value="P-loop containing nucleotide triphosphate hydrolases"/>
    <property type="match status" value="1"/>
</dbReference>
<dbReference type="CDD" id="cd19501">
    <property type="entry name" value="RecA-like_FtsH"/>
    <property type="match status" value="1"/>
</dbReference>
<dbReference type="PANTHER" id="PTHR23076">
    <property type="entry name" value="METALLOPROTEASE M41 FTSH"/>
    <property type="match status" value="1"/>
</dbReference>
<evidence type="ECO:0000256" key="13">
    <source>
        <dbReference type="ARBA" id="ARBA00061570"/>
    </source>
</evidence>
<accession>A0A1H1SKK5</accession>
<dbReference type="InterPro" id="IPR027417">
    <property type="entry name" value="P-loop_NTPase"/>
</dbReference>
<feature type="binding site" evidence="14">
    <location>
        <begin position="209"/>
        <end position="216"/>
    </location>
    <ligand>
        <name>ATP</name>
        <dbReference type="ChEBI" id="CHEBI:30616"/>
    </ligand>
</feature>
<dbReference type="SMART" id="SM00382">
    <property type="entry name" value="AAA"/>
    <property type="match status" value="1"/>
</dbReference>
<comment type="cofactor">
    <cofactor evidence="14">
        <name>Zn(2+)</name>
        <dbReference type="ChEBI" id="CHEBI:29105"/>
    </cofactor>
    <text evidence="14">Binds 1 zinc ion per subunit.</text>
</comment>
<keyword evidence="12 14" id="KW-0472">Membrane</keyword>
<evidence type="ECO:0000256" key="14">
    <source>
        <dbReference type="HAMAP-Rule" id="MF_01458"/>
    </source>
</evidence>
<dbReference type="FunFam" id="1.10.8.60:FF:000001">
    <property type="entry name" value="ATP-dependent zinc metalloprotease FtsH"/>
    <property type="match status" value="1"/>
</dbReference>
<evidence type="ECO:0000256" key="6">
    <source>
        <dbReference type="ARBA" id="ARBA00022741"/>
    </source>
</evidence>
<evidence type="ECO:0000259" key="17">
    <source>
        <dbReference type="SMART" id="SM00382"/>
    </source>
</evidence>
<reference evidence="18 19" key="1">
    <citation type="submission" date="2016-10" db="EMBL/GenBank/DDBJ databases">
        <authorList>
            <person name="de Groot N.N."/>
        </authorList>
    </citation>
    <scope>NUCLEOTIDE SEQUENCE [LARGE SCALE GENOMIC DNA]</scope>
    <source>
        <strain evidence="18 19">DSM 21800</strain>
    </source>
</reference>
<evidence type="ECO:0000256" key="4">
    <source>
        <dbReference type="ARBA" id="ARBA00022692"/>
    </source>
</evidence>
<gene>
    <name evidence="14" type="primary">ftsH</name>
    <name evidence="18" type="ORF">SAMN04489812_2052</name>
</gene>
<comment type="subcellular location">
    <subcellularLocation>
        <location evidence="14">Cell membrane</location>
        <topology evidence="14">Multi-pass membrane protein</topology>
        <orientation evidence="14">Cytoplasmic side</orientation>
    </subcellularLocation>
    <subcellularLocation>
        <location evidence="1">Membrane</location>
    </subcellularLocation>
</comment>
<dbReference type="GO" id="GO:0004176">
    <property type="term" value="F:ATP-dependent peptidase activity"/>
    <property type="evidence" value="ECO:0007669"/>
    <property type="project" value="InterPro"/>
</dbReference>
<feature type="compositionally biased region" description="Low complexity" evidence="16">
    <location>
        <begin position="653"/>
        <end position="663"/>
    </location>
</feature>
<dbReference type="InterPro" id="IPR003959">
    <property type="entry name" value="ATPase_AAA_core"/>
</dbReference>
<dbReference type="GO" id="GO:0006508">
    <property type="term" value="P:proteolysis"/>
    <property type="evidence" value="ECO:0007669"/>
    <property type="project" value="UniProtKB-KW"/>
</dbReference>
<organism evidence="18 19">
    <name type="scientific">Microlunatus soli</name>
    <dbReference type="NCBI Taxonomy" id="630515"/>
    <lineage>
        <taxon>Bacteria</taxon>
        <taxon>Bacillati</taxon>
        <taxon>Actinomycetota</taxon>
        <taxon>Actinomycetes</taxon>
        <taxon>Propionibacteriales</taxon>
        <taxon>Propionibacteriaceae</taxon>
        <taxon>Microlunatus</taxon>
    </lineage>
</organism>
<evidence type="ECO:0000256" key="3">
    <source>
        <dbReference type="ARBA" id="ARBA00022670"/>
    </source>
</evidence>
<dbReference type="InterPro" id="IPR000642">
    <property type="entry name" value="Peptidase_M41"/>
</dbReference>
<dbReference type="InterPro" id="IPR003593">
    <property type="entry name" value="AAA+_ATPase"/>
</dbReference>
<feature type="binding site" evidence="14">
    <location>
        <position position="507"/>
    </location>
    <ligand>
        <name>Zn(2+)</name>
        <dbReference type="ChEBI" id="CHEBI:29105"/>
        <note>catalytic</note>
    </ligand>
</feature>
<name>A0A1H1SKK5_9ACTN</name>
<comment type="similarity">
    <text evidence="15">Belongs to the AAA ATPase family.</text>
</comment>
<evidence type="ECO:0000256" key="5">
    <source>
        <dbReference type="ARBA" id="ARBA00022723"/>
    </source>
</evidence>
<feature type="transmembrane region" description="Helical" evidence="14">
    <location>
        <begin position="116"/>
        <end position="138"/>
    </location>
</feature>
<evidence type="ECO:0000256" key="15">
    <source>
        <dbReference type="RuleBase" id="RU003651"/>
    </source>
</evidence>
<evidence type="ECO:0000256" key="10">
    <source>
        <dbReference type="ARBA" id="ARBA00022989"/>
    </source>
</evidence>
<dbReference type="SUPFAM" id="SSF140990">
    <property type="entry name" value="FtsH protease domain-like"/>
    <property type="match status" value="1"/>
</dbReference>
<feature type="compositionally biased region" description="Pro residues" evidence="16">
    <location>
        <begin position="630"/>
        <end position="640"/>
    </location>
</feature>
<dbReference type="Pfam" id="PF00004">
    <property type="entry name" value="AAA"/>
    <property type="match status" value="1"/>
</dbReference>
<protein>
    <recommendedName>
        <fullName evidence="14">ATP-dependent zinc metalloprotease FtsH</fullName>
        <ecNumber evidence="14">3.4.24.-</ecNumber>
    </recommendedName>
</protein>
<feature type="domain" description="AAA+ ATPase" evidence="17">
    <location>
        <begin position="201"/>
        <end position="340"/>
    </location>
</feature>
<feature type="transmembrane region" description="Helical" evidence="14">
    <location>
        <begin position="12"/>
        <end position="29"/>
    </location>
</feature>
<feature type="active site" evidence="14">
    <location>
        <position position="432"/>
    </location>
</feature>
<dbReference type="EMBL" id="LT629772">
    <property type="protein sequence ID" value="SDS48564.1"/>
    <property type="molecule type" value="Genomic_DNA"/>
</dbReference>
<evidence type="ECO:0000313" key="18">
    <source>
        <dbReference type="EMBL" id="SDS48564.1"/>
    </source>
</evidence>
<keyword evidence="11 14" id="KW-0482">Metalloprotease</keyword>
<keyword evidence="5 14" id="KW-0479">Metal-binding</keyword>
<keyword evidence="14" id="KW-1003">Cell membrane</keyword>
<dbReference type="InterPro" id="IPR041569">
    <property type="entry name" value="AAA_lid_3"/>
</dbReference>
<evidence type="ECO:0000256" key="9">
    <source>
        <dbReference type="ARBA" id="ARBA00022840"/>
    </source>
</evidence>
<feature type="region of interest" description="Disordered" evidence="16">
    <location>
        <begin position="613"/>
        <end position="812"/>
    </location>
</feature>
<proteinExistence type="inferred from homology"/>
<comment type="subunit">
    <text evidence="14">Homohexamer.</text>
</comment>
<dbReference type="GO" id="GO:0005886">
    <property type="term" value="C:plasma membrane"/>
    <property type="evidence" value="ECO:0007669"/>
    <property type="project" value="UniProtKB-SubCell"/>
</dbReference>
<feature type="compositionally biased region" description="Low complexity" evidence="16">
    <location>
        <begin position="703"/>
        <end position="764"/>
    </location>
</feature>
<dbReference type="Pfam" id="PF17862">
    <property type="entry name" value="AAA_lid_3"/>
    <property type="match status" value="1"/>
</dbReference>
<dbReference type="InterPro" id="IPR037219">
    <property type="entry name" value="Peptidase_M41-like"/>
</dbReference>
<dbReference type="InterPro" id="IPR005936">
    <property type="entry name" value="FtsH"/>
</dbReference>
<keyword evidence="9 14" id="KW-0067">ATP-binding</keyword>
<evidence type="ECO:0000256" key="11">
    <source>
        <dbReference type="ARBA" id="ARBA00023049"/>
    </source>
</evidence>
<dbReference type="GO" id="GO:0004222">
    <property type="term" value="F:metalloendopeptidase activity"/>
    <property type="evidence" value="ECO:0007669"/>
    <property type="project" value="InterPro"/>
</dbReference>
<feature type="binding site" evidence="14">
    <location>
        <position position="435"/>
    </location>
    <ligand>
        <name>Zn(2+)</name>
        <dbReference type="ChEBI" id="CHEBI:29105"/>
        <note>catalytic</note>
    </ligand>
</feature>
<evidence type="ECO:0000256" key="16">
    <source>
        <dbReference type="SAM" id="MobiDB-lite"/>
    </source>
</evidence>
<dbReference type="AlphaFoldDB" id="A0A1H1SKK5"/>
<evidence type="ECO:0000256" key="8">
    <source>
        <dbReference type="ARBA" id="ARBA00022833"/>
    </source>
</evidence>
<dbReference type="HAMAP" id="MF_01458">
    <property type="entry name" value="FtsH"/>
    <property type="match status" value="1"/>
</dbReference>
<evidence type="ECO:0000256" key="2">
    <source>
        <dbReference type="ARBA" id="ARBA00010044"/>
    </source>
</evidence>
<dbReference type="FunFam" id="1.20.58.760:FF:000001">
    <property type="entry name" value="ATP-dependent zinc metalloprotease FtsH"/>
    <property type="match status" value="1"/>
</dbReference>
<dbReference type="NCBIfam" id="TIGR01241">
    <property type="entry name" value="FtsH_fam"/>
    <property type="match status" value="1"/>
</dbReference>
<dbReference type="FunFam" id="3.40.50.300:FF:000001">
    <property type="entry name" value="ATP-dependent zinc metalloprotease FtsH"/>
    <property type="match status" value="1"/>
</dbReference>
<dbReference type="GO" id="GO:0005524">
    <property type="term" value="F:ATP binding"/>
    <property type="evidence" value="ECO:0007669"/>
    <property type="project" value="UniProtKB-UniRule"/>
</dbReference>
<comment type="similarity">
    <text evidence="13 14">In the central section; belongs to the AAA ATPase family.</text>
</comment>
<feature type="binding site" evidence="14">
    <location>
        <position position="431"/>
    </location>
    <ligand>
        <name>Zn(2+)</name>
        <dbReference type="ChEBI" id="CHEBI:29105"/>
        <note>catalytic</note>
    </ligand>
</feature>
<dbReference type="SUPFAM" id="SSF52540">
    <property type="entry name" value="P-loop containing nucleoside triphosphate hydrolases"/>
    <property type="match status" value="1"/>
</dbReference>
<evidence type="ECO:0000313" key="19">
    <source>
        <dbReference type="Proteomes" id="UP000199103"/>
    </source>
</evidence>
<comment type="function">
    <text evidence="14">Acts as a processive, ATP-dependent zinc metallopeptidase for both cytoplasmic and membrane proteins. Plays a role in the quality control of integral membrane proteins.</text>
</comment>
<keyword evidence="6 14" id="KW-0547">Nucleotide-binding</keyword>